<dbReference type="GeneID" id="94843863"/>
<feature type="domain" description="Legumain prodomain" evidence="2">
    <location>
        <begin position="89"/>
        <end position="133"/>
    </location>
</feature>
<protein>
    <recommendedName>
        <fullName evidence="2">Legumain prodomain domain-containing protein</fullName>
    </recommendedName>
</protein>
<keyword evidence="4" id="KW-1185">Reference proteome</keyword>
<evidence type="ECO:0000313" key="4">
    <source>
        <dbReference type="Proteomes" id="UP000179807"/>
    </source>
</evidence>
<dbReference type="InterPro" id="IPR048501">
    <property type="entry name" value="Legum_prodom"/>
</dbReference>
<organism evidence="3 4">
    <name type="scientific">Tritrichomonas foetus</name>
    <dbReference type="NCBI Taxonomy" id="1144522"/>
    <lineage>
        <taxon>Eukaryota</taxon>
        <taxon>Metamonada</taxon>
        <taxon>Parabasalia</taxon>
        <taxon>Tritrichomonadida</taxon>
        <taxon>Tritrichomonadidae</taxon>
        <taxon>Tritrichomonas</taxon>
    </lineage>
</organism>
<dbReference type="EMBL" id="MLAK01000983">
    <property type="protein sequence ID" value="OHS99838.1"/>
    <property type="molecule type" value="Genomic_DNA"/>
</dbReference>
<evidence type="ECO:0000313" key="3">
    <source>
        <dbReference type="EMBL" id="OHS99838.1"/>
    </source>
</evidence>
<dbReference type="AlphaFoldDB" id="A0A1J4JL66"/>
<comment type="caution">
    <text evidence="3">The sequence shown here is derived from an EMBL/GenBank/DDBJ whole genome shotgun (WGS) entry which is preliminary data.</text>
</comment>
<reference evidence="3" key="1">
    <citation type="submission" date="2016-10" db="EMBL/GenBank/DDBJ databases">
        <authorList>
            <person name="Benchimol M."/>
            <person name="Almeida L.G."/>
            <person name="Vasconcelos A.T."/>
            <person name="Perreira-Neves A."/>
            <person name="Rosa I.A."/>
            <person name="Tasca T."/>
            <person name="Bogo M.R."/>
            <person name="de Souza W."/>
        </authorList>
    </citation>
    <scope>NUCLEOTIDE SEQUENCE [LARGE SCALE GENOMIC DNA]</scope>
    <source>
        <strain evidence="3">K</strain>
    </source>
</reference>
<name>A0A1J4JL66_9EUKA</name>
<dbReference type="Gene3D" id="1.10.132.130">
    <property type="match status" value="1"/>
</dbReference>
<feature type="compositionally biased region" description="Basic and acidic residues" evidence="1">
    <location>
        <begin position="1"/>
        <end position="12"/>
    </location>
</feature>
<sequence length="150" mass="17460">MEAKPIFYHDDETNSQVESNGEDNKKSFIAFLQRKASKTNGPERLELEILLEKERLRRKQSSQAFKNIANKFVSNGGKYLFDDTLDDINYQCYRTAVEGFRLFCGEVDEHEMPKLRVFGNLCKISNSTTLLTEIHEVCPQKLWENSQLFI</sequence>
<dbReference type="CDD" id="cd21115">
    <property type="entry name" value="legumain_C"/>
    <property type="match status" value="1"/>
</dbReference>
<proteinExistence type="predicted"/>
<dbReference type="InterPro" id="IPR046427">
    <property type="entry name" value="Legumain_prodom_sf"/>
</dbReference>
<feature type="region of interest" description="Disordered" evidence="1">
    <location>
        <begin position="1"/>
        <end position="21"/>
    </location>
</feature>
<dbReference type="RefSeq" id="XP_068352975.1">
    <property type="nucleotide sequence ID" value="XM_068509159.1"/>
</dbReference>
<gene>
    <name evidence="3" type="ORF">TRFO_33579</name>
</gene>
<evidence type="ECO:0000256" key="1">
    <source>
        <dbReference type="SAM" id="MobiDB-lite"/>
    </source>
</evidence>
<accession>A0A1J4JL66</accession>
<dbReference type="Pfam" id="PF20985">
    <property type="entry name" value="Legum_prodom"/>
    <property type="match status" value="1"/>
</dbReference>
<dbReference type="VEuPathDB" id="TrichDB:TRFO_33579"/>
<evidence type="ECO:0000259" key="2">
    <source>
        <dbReference type="Pfam" id="PF20985"/>
    </source>
</evidence>
<dbReference type="Proteomes" id="UP000179807">
    <property type="component" value="Unassembled WGS sequence"/>
</dbReference>